<dbReference type="Gene3D" id="3.40.605.10">
    <property type="entry name" value="Aldehyde Dehydrogenase, Chain A, domain 1"/>
    <property type="match status" value="1"/>
</dbReference>
<proteinExistence type="predicted"/>
<dbReference type="PANTHER" id="PTHR43353">
    <property type="entry name" value="SUCCINATE-SEMIALDEHYDE DEHYDROGENASE, MITOCHONDRIAL"/>
    <property type="match status" value="1"/>
</dbReference>
<evidence type="ECO:0000256" key="1">
    <source>
        <dbReference type="ARBA" id="ARBA00023002"/>
    </source>
</evidence>
<evidence type="ECO:0000256" key="3">
    <source>
        <dbReference type="ARBA" id="ARBA00051918"/>
    </source>
</evidence>
<dbReference type="Gene3D" id="3.40.309.10">
    <property type="entry name" value="Aldehyde Dehydrogenase, Chain A, domain 2"/>
    <property type="match status" value="1"/>
</dbReference>
<comment type="catalytic activity">
    <reaction evidence="2">
        <text>2,5-dioxopentanoate + NAD(+) + H2O = 2-oxoglutarate + NADH + 2 H(+)</text>
        <dbReference type="Rhea" id="RHEA:47152"/>
        <dbReference type="ChEBI" id="CHEBI:15377"/>
        <dbReference type="ChEBI" id="CHEBI:15378"/>
        <dbReference type="ChEBI" id="CHEBI:16810"/>
        <dbReference type="ChEBI" id="CHEBI:57540"/>
        <dbReference type="ChEBI" id="CHEBI:57945"/>
        <dbReference type="ChEBI" id="CHEBI:58136"/>
    </reaction>
</comment>
<evidence type="ECO:0000256" key="2">
    <source>
        <dbReference type="ARBA" id="ARBA00050769"/>
    </source>
</evidence>
<evidence type="ECO:0000259" key="5">
    <source>
        <dbReference type="Pfam" id="PF00171"/>
    </source>
</evidence>
<comment type="catalytic activity">
    <reaction evidence="3">
        <text>2,5-dioxopentanoate + NADP(+) + H2O = 2-oxoglutarate + NADPH + 2 H(+)</text>
        <dbReference type="Rhea" id="RHEA:11296"/>
        <dbReference type="ChEBI" id="CHEBI:15377"/>
        <dbReference type="ChEBI" id="CHEBI:15378"/>
        <dbReference type="ChEBI" id="CHEBI:16810"/>
        <dbReference type="ChEBI" id="CHEBI:57783"/>
        <dbReference type="ChEBI" id="CHEBI:58136"/>
        <dbReference type="ChEBI" id="CHEBI:58349"/>
        <dbReference type="EC" id="1.2.1.26"/>
    </reaction>
</comment>
<organism evidence="6">
    <name type="scientific">Streptomyces sp. NBC_00049</name>
    <dbReference type="NCBI Taxonomy" id="2903617"/>
    <lineage>
        <taxon>Bacteria</taxon>
        <taxon>Bacillati</taxon>
        <taxon>Actinomycetota</taxon>
        <taxon>Actinomycetes</taxon>
        <taxon>Kitasatosporales</taxon>
        <taxon>Streptomycetaceae</taxon>
        <taxon>Streptomyces</taxon>
    </lineage>
</organism>
<dbReference type="InterPro" id="IPR016163">
    <property type="entry name" value="Ald_DH_C"/>
</dbReference>
<protein>
    <recommendedName>
        <fullName evidence="4">2,5-dioxovalerate dehydrogenase</fullName>
        <ecNumber evidence="4">1.2.1.26</ecNumber>
    </recommendedName>
</protein>
<keyword evidence="1" id="KW-0560">Oxidoreductase</keyword>
<dbReference type="InterPro" id="IPR016161">
    <property type="entry name" value="Ald_DH/histidinol_DH"/>
</dbReference>
<dbReference type="GO" id="GO:0047533">
    <property type="term" value="F:2,5-dioxovalerate dehydrogenase (NADP+) activity"/>
    <property type="evidence" value="ECO:0007669"/>
    <property type="project" value="UniProtKB-EC"/>
</dbReference>
<dbReference type="SUPFAM" id="SSF53720">
    <property type="entry name" value="ALDH-like"/>
    <property type="match status" value="1"/>
</dbReference>
<dbReference type="AlphaFoldDB" id="A0AAU2JKE6"/>
<dbReference type="InterPro" id="IPR050740">
    <property type="entry name" value="Aldehyde_DH_Superfamily"/>
</dbReference>
<dbReference type="CDD" id="cd07129">
    <property type="entry name" value="ALDH_KGSADH"/>
    <property type="match status" value="1"/>
</dbReference>
<feature type="domain" description="Aldehyde dehydrogenase" evidence="5">
    <location>
        <begin position="8"/>
        <end position="400"/>
    </location>
</feature>
<gene>
    <name evidence="6" type="ORF">OG327_07600</name>
</gene>
<reference evidence="6" key="1">
    <citation type="submission" date="2022-10" db="EMBL/GenBank/DDBJ databases">
        <title>The complete genomes of actinobacterial strains from the NBC collection.</title>
        <authorList>
            <person name="Joergensen T.S."/>
            <person name="Alvarez Arevalo M."/>
            <person name="Sterndorff E.B."/>
            <person name="Faurdal D."/>
            <person name="Vuksanovic O."/>
            <person name="Mourched A.-S."/>
            <person name="Charusanti P."/>
            <person name="Shaw S."/>
            <person name="Blin K."/>
            <person name="Weber T."/>
        </authorList>
    </citation>
    <scope>NUCLEOTIDE SEQUENCE</scope>
    <source>
        <strain evidence="6">NBC_00049</strain>
    </source>
</reference>
<sequence length="511" mass="52071">MTTTPVWSVDPRTGKQREQVAVEATSQEVDGAVRAAHAARGALADAGTRAAFLRAAAALLDESAPHVIEAADAETALGPGRLTGELARTTGQLRAFADAVDEGAYLDIRIDRADPSLSPPRPELRRYKVPLGVVVVYAASNFPLAFSVPGGDTASALAAGCPVVVKAHPDHPATSELCASLLRRAAVASGLPADVVTVVHGFEAGLELIRHPLVAAAGFTGSIRGGRALFDAAAARPVPIPFHGELGSLNPVVVTPAAAAERAEEIGGGLAGSVTLGVGQFCVKPGLVLVPQGADGDRLTGALTKALGETEPGVLLDHRMRENFIAGVRERAALPGVDAPVTPGSGGEHTVGAGYLTVSAARLLEDGGSGGDHELLLEECFGPVTVVVRYADQREAGAVLGRLPGNLSATLQLSAAETEGAPGPATELIGQVTELAGRIVVNGWPTGVAVAPAQHHGGPYPAATSHSTSVGGTAIERWLRPVAYQSVPDALLPPELREANPLGLPRRVTGG</sequence>
<dbReference type="FunFam" id="3.40.605.10:FF:000037">
    <property type="entry name" value="NADP-dependent fatty aldehyde dehydrogenase"/>
    <property type="match status" value="1"/>
</dbReference>
<accession>A0AAU2JKE6</accession>
<dbReference type="EC" id="1.2.1.26" evidence="4"/>
<dbReference type="InterPro" id="IPR016162">
    <property type="entry name" value="Ald_DH_N"/>
</dbReference>
<dbReference type="PANTHER" id="PTHR43353:SF3">
    <property type="entry name" value="ALDEHYDE DEHYDROGENASE-RELATED"/>
    <property type="match status" value="1"/>
</dbReference>
<dbReference type="InterPro" id="IPR015590">
    <property type="entry name" value="Aldehyde_DH_dom"/>
</dbReference>
<dbReference type="InterPro" id="IPR044151">
    <property type="entry name" value="ALDH_KGSADH"/>
</dbReference>
<evidence type="ECO:0000313" key="6">
    <source>
        <dbReference type="EMBL" id="WTU73212.1"/>
    </source>
</evidence>
<name>A0AAU2JKE6_9ACTN</name>
<dbReference type="EMBL" id="CP108264">
    <property type="protein sequence ID" value="WTU73212.1"/>
    <property type="molecule type" value="Genomic_DNA"/>
</dbReference>
<evidence type="ECO:0000256" key="4">
    <source>
        <dbReference type="ARBA" id="ARBA00067023"/>
    </source>
</evidence>
<dbReference type="Pfam" id="PF00171">
    <property type="entry name" value="Aldedh"/>
    <property type="match status" value="1"/>
</dbReference>